<dbReference type="Proteomes" id="UP000887565">
    <property type="component" value="Unplaced"/>
</dbReference>
<dbReference type="AlphaFoldDB" id="A0A915HIY9"/>
<evidence type="ECO:0000313" key="2">
    <source>
        <dbReference type="Proteomes" id="UP000887565"/>
    </source>
</evidence>
<feature type="signal peptide" evidence="1">
    <location>
        <begin position="1"/>
        <end position="23"/>
    </location>
</feature>
<keyword evidence="2" id="KW-1185">Reference proteome</keyword>
<accession>A0A915HIY9</accession>
<evidence type="ECO:0000256" key="1">
    <source>
        <dbReference type="SAM" id="SignalP"/>
    </source>
</evidence>
<proteinExistence type="predicted"/>
<name>A0A915HIY9_ROMCU</name>
<dbReference type="WBParaSite" id="nRc.2.0.1.t01291-RA">
    <property type="protein sequence ID" value="nRc.2.0.1.t01291-RA"/>
    <property type="gene ID" value="nRc.2.0.1.g01291"/>
</dbReference>
<evidence type="ECO:0000313" key="3">
    <source>
        <dbReference type="WBParaSite" id="nRc.2.0.1.t01291-RA"/>
    </source>
</evidence>
<sequence length="77" mass="8962">MFCFNHSMNWLLVGLLDDFSLLAQNEFWQLLIQLQQFGNLVGDSLVEPWYLASLIFPLPVPTLPWRFSRGVRVSAQH</sequence>
<feature type="chain" id="PRO_5036927973" evidence="1">
    <location>
        <begin position="24"/>
        <end position="77"/>
    </location>
</feature>
<protein>
    <submittedName>
        <fullName evidence="3">Uncharacterized protein</fullName>
    </submittedName>
</protein>
<organism evidence="2 3">
    <name type="scientific">Romanomermis culicivorax</name>
    <name type="common">Nematode worm</name>
    <dbReference type="NCBI Taxonomy" id="13658"/>
    <lineage>
        <taxon>Eukaryota</taxon>
        <taxon>Metazoa</taxon>
        <taxon>Ecdysozoa</taxon>
        <taxon>Nematoda</taxon>
        <taxon>Enoplea</taxon>
        <taxon>Dorylaimia</taxon>
        <taxon>Mermithida</taxon>
        <taxon>Mermithoidea</taxon>
        <taxon>Mermithidae</taxon>
        <taxon>Romanomermis</taxon>
    </lineage>
</organism>
<reference evidence="3" key="1">
    <citation type="submission" date="2022-11" db="UniProtKB">
        <authorList>
            <consortium name="WormBaseParasite"/>
        </authorList>
    </citation>
    <scope>IDENTIFICATION</scope>
</reference>
<keyword evidence="1" id="KW-0732">Signal</keyword>